<dbReference type="STRING" id="1802158.A2827_00470"/>
<evidence type="ECO:0000313" key="2">
    <source>
        <dbReference type="Proteomes" id="UP000177932"/>
    </source>
</evidence>
<dbReference type="AlphaFoldDB" id="A0A1G2H8C8"/>
<dbReference type="Proteomes" id="UP000177932">
    <property type="component" value="Unassembled WGS sequence"/>
</dbReference>
<accession>A0A1G2H8C8</accession>
<organism evidence="1 2">
    <name type="scientific">Candidatus Spechtbacteria bacterium RIFCSPHIGHO2_01_FULL_43_30</name>
    <dbReference type="NCBI Taxonomy" id="1802158"/>
    <lineage>
        <taxon>Bacteria</taxon>
        <taxon>Candidatus Spechtiibacteriota</taxon>
    </lineage>
</organism>
<evidence type="ECO:0000313" key="1">
    <source>
        <dbReference type="EMBL" id="OGZ58745.1"/>
    </source>
</evidence>
<proteinExistence type="predicted"/>
<reference evidence="1 2" key="1">
    <citation type="journal article" date="2016" name="Nat. Commun.">
        <title>Thousands of microbial genomes shed light on interconnected biogeochemical processes in an aquifer system.</title>
        <authorList>
            <person name="Anantharaman K."/>
            <person name="Brown C.T."/>
            <person name="Hug L.A."/>
            <person name="Sharon I."/>
            <person name="Castelle C.J."/>
            <person name="Probst A.J."/>
            <person name="Thomas B.C."/>
            <person name="Singh A."/>
            <person name="Wilkins M.J."/>
            <person name="Karaoz U."/>
            <person name="Brodie E.L."/>
            <person name="Williams K.H."/>
            <person name="Hubbard S.S."/>
            <person name="Banfield J.F."/>
        </authorList>
    </citation>
    <scope>NUCLEOTIDE SEQUENCE [LARGE SCALE GENOMIC DNA]</scope>
</reference>
<name>A0A1G2H8C8_9BACT</name>
<sequence length="77" mass="8780">MTTAEQLKKIIDELELSNAGRKKANEIFAMMEKRGMLREQEKQMLLDLIDAEMFLGALQIKAIDANIEEITKVLSRA</sequence>
<gene>
    <name evidence="1" type="ORF">A2827_00470</name>
</gene>
<dbReference type="EMBL" id="MHOD01000001">
    <property type="protein sequence ID" value="OGZ58745.1"/>
    <property type="molecule type" value="Genomic_DNA"/>
</dbReference>
<protein>
    <submittedName>
        <fullName evidence="1">Uncharacterized protein</fullName>
    </submittedName>
</protein>
<comment type="caution">
    <text evidence="1">The sequence shown here is derived from an EMBL/GenBank/DDBJ whole genome shotgun (WGS) entry which is preliminary data.</text>
</comment>